<keyword evidence="1" id="KW-1133">Transmembrane helix</keyword>
<name>A0AAW2HMX9_9NEOP</name>
<comment type="caution">
    <text evidence="3">The sequence shown here is derived from an EMBL/GenBank/DDBJ whole genome shotgun (WGS) entry which is preliminary data.</text>
</comment>
<dbReference type="InterPro" id="IPR000477">
    <property type="entry name" value="RT_dom"/>
</dbReference>
<dbReference type="AlphaFoldDB" id="A0AAW2HMX9"/>
<accession>A0AAW2HMX9</accession>
<keyword evidence="1" id="KW-0472">Membrane</keyword>
<evidence type="ECO:0000259" key="2">
    <source>
        <dbReference type="Pfam" id="PF00078"/>
    </source>
</evidence>
<reference evidence="3" key="1">
    <citation type="journal article" date="2024" name="Gigascience">
        <title>Chromosome-level genome of the poultry shaft louse Menopon gallinae provides insight into the host-switching and adaptive evolution of parasitic lice.</title>
        <authorList>
            <person name="Xu Y."/>
            <person name="Ma L."/>
            <person name="Liu S."/>
            <person name="Liang Y."/>
            <person name="Liu Q."/>
            <person name="He Z."/>
            <person name="Tian L."/>
            <person name="Duan Y."/>
            <person name="Cai W."/>
            <person name="Li H."/>
            <person name="Song F."/>
        </authorList>
    </citation>
    <scope>NUCLEOTIDE SEQUENCE</scope>
    <source>
        <strain evidence="3">Cailab_2023a</strain>
    </source>
</reference>
<proteinExistence type="predicted"/>
<feature type="domain" description="Reverse transcriptase" evidence="2">
    <location>
        <begin position="5"/>
        <end position="98"/>
    </location>
</feature>
<evidence type="ECO:0000313" key="3">
    <source>
        <dbReference type="EMBL" id="KAL0270922.1"/>
    </source>
</evidence>
<dbReference type="EMBL" id="JARGDH010000004">
    <property type="protein sequence ID" value="KAL0270922.1"/>
    <property type="molecule type" value="Genomic_DNA"/>
</dbReference>
<dbReference type="Pfam" id="PF00078">
    <property type="entry name" value="RVT_1"/>
    <property type="match status" value="1"/>
</dbReference>
<keyword evidence="1" id="KW-0812">Transmembrane</keyword>
<organism evidence="3">
    <name type="scientific">Menopon gallinae</name>
    <name type="common">poultry shaft louse</name>
    <dbReference type="NCBI Taxonomy" id="328185"/>
    <lineage>
        <taxon>Eukaryota</taxon>
        <taxon>Metazoa</taxon>
        <taxon>Ecdysozoa</taxon>
        <taxon>Arthropoda</taxon>
        <taxon>Hexapoda</taxon>
        <taxon>Insecta</taxon>
        <taxon>Pterygota</taxon>
        <taxon>Neoptera</taxon>
        <taxon>Paraneoptera</taxon>
        <taxon>Psocodea</taxon>
        <taxon>Troctomorpha</taxon>
        <taxon>Phthiraptera</taxon>
        <taxon>Amblycera</taxon>
        <taxon>Menoponidae</taxon>
        <taxon>Menopon</taxon>
    </lineage>
</organism>
<protein>
    <recommendedName>
        <fullName evidence="2">Reverse transcriptase domain-containing protein</fullName>
    </recommendedName>
</protein>
<evidence type="ECO:0000256" key="1">
    <source>
        <dbReference type="SAM" id="Phobius"/>
    </source>
</evidence>
<gene>
    <name evidence="3" type="ORF">PYX00_008193</name>
</gene>
<sequence>MYGNCRSCVRIKGAMSQTFPVVVELHQGCMLSPLLSITYMDRMLQRIRGTESFRYGHPEAGHPVNADDLLGYTQSQLQRAIDGFDAVYAEAGMEISWENRKSWRPDTLFLYIKMRIIIQTFFIIIHIIYDI</sequence>
<feature type="transmembrane region" description="Helical" evidence="1">
    <location>
        <begin position="108"/>
        <end position="129"/>
    </location>
</feature>